<evidence type="ECO:0000259" key="1">
    <source>
        <dbReference type="Pfam" id="PF01902"/>
    </source>
</evidence>
<evidence type="ECO:0000313" key="3">
    <source>
        <dbReference type="EMBL" id="PJZ75216.1"/>
    </source>
</evidence>
<accession>A0A2M9ZT28</accession>
<gene>
    <name evidence="2" type="ORF">CH360_02785</name>
    <name evidence="3" type="ORF">CH373_02785</name>
</gene>
<dbReference type="EMBL" id="NPDZ01000001">
    <property type="protein sequence ID" value="PJZ75216.1"/>
    <property type="molecule type" value="Genomic_DNA"/>
</dbReference>
<sequence>MEWAISWSSGKDSAFAFWVAEKMYGKKPKFLLTSINQERSRVSMHGVREELLDLQGDRAGVPLLKVRLPEPCPMEVYEAEMDIACAQLKESGVEILVFGDLFLQDIRDYREKKLANSGIRPVFPIWGRDTKQLALDMIANGFKAKISTLNPKILSPDLVGLDFDLDFLQKLPATVDPCGENGEFHTIVYDAPFFSRPIPIRLGEIVERSGFTYADLLTAS</sequence>
<dbReference type="InterPro" id="IPR014729">
    <property type="entry name" value="Rossmann-like_a/b/a_fold"/>
</dbReference>
<dbReference type="Proteomes" id="UP000231990">
    <property type="component" value="Unassembled WGS sequence"/>
</dbReference>
<keyword evidence="4" id="KW-1185">Reference proteome</keyword>
<evidence type="ECO:0000313" key="2">
    <source>
        <dbReference type="EMBL" id="PJZ71601.1"/>
    </source>
</evidence>
<organism evidence="3 5">
    <name type="scientific">Leptospira perolatii</name>
    <dbReference type="NCBI Taxonomy" id="2023191"/>
    <lineage>
        <taxon>Bacteria</taxon>
        <taxon>Pseudomonadati</taxon>
        <taxon>Spirochaetota</taxon>
        <taxon>Spirochaetia</taxon>
        <taxon>Leptospirales</taxon>
        <taxon>Leptospiraceae</taxon>
        <taxon>Leptospira</taxon>
    </lineage>
</organism>
<dbReference type="Gene3D" id="3.90.1490.10">
    <property type="entry name" value="putative n-type atp pyrophosphatase, domain 2"/>
    <property type="match status" value="1"/>
</dbReference>
<name>A0A2M9ZT28_9LEPT</name>
<dbReference type="Pfam" id="PF01902">
    <property type="entry name" value="Diphthami_syn_2"/>
    <property type="match status" value="1"/>
</dbReference>
<comment type="caution">
    <text evidence="3">The sequence shown here is derived from an EMBL/GenBank/DDBJ whole genome shotgun (WGS) entry which is preliminary data.</text>
</comment>
<reference evidence="4 5" key="1">
    <citation type="submission" date="2017-07" db="EMBL/GenBank/DDBJ databases">
        <title>Leptospira spp. isolated from tropical soils.</title>
        <authorList>
            <person name="Thibeaux R."/>
            <person name="Iraola G."/>
            <person name="Ferres I."/>
            <person name="Bierque E."/>
            <person name="Girault D."/>
            <person name="Soupe-Gilbert M.-E."/>
            <person name="Picardeau M."/>
            <person name="Goarant C."/>
        </authorList>
    </citation>
    <scope>NUCLEOTIDE SEQUENCE [LARGE SCALE GENOMIC DNA]</scope>
    <source>
        <strain evidence="3 5">FH1-B-B1</strain>
        <strain evidence="2 4">FH1-B-C1</strain>
    </source>
</reference>
<dbReference type="SUPFAM" id="SSF52402">
    <property type="entry name" value="Adenine nucleotide alpha hydrolases-like"/>
    <property type="match status" value="1"/>
</dbReference>
<dbReference type="OrthoDB" id="3572539at2"/>
<dbReference type="Gene3D" id="3.40.50.620">
    <property type="entry name" value="HUPs"/>
    <property type="match status" value="1"/>
</dbReference>
<dbReference type="EMBL" id="NPDY01000001">
    <property type="protein sequence ID" value="PJZ71601.1"/>
    <property type="molecule type" value="Genomic_DNA"/>
</dbReference>
<dbReference type="InterPro" id="IPR002761">
    <property type="entry name" value="Diphthami_syn_dom"/>
</dbReference>
<evidence type="ECO:0000313" key="4">
    <source>
        <dbReference type="Proteomes" id="UP000231962"/>
    </source>
</evidence>
<dbReference type="Proteomes" id="UP000231962">
    <property type="component" value="Unassembled WGS sequence"/>
</dbReference>
<protein>
    <recommendedName>
        <fullName evidence="1">Diphthamide synthase domain-containing protein</fullName>
    </recommendedName>
</protein>
<proteinExistence type="predicted"/>
<evidence type="ECO:0000313" key="5">
    <source>
        <dbReference type="Proteomes" id="UP000231990"/>
    </source>
</evidence>
<feature type="domain" description="Diphthamide synthase" evidence="1">
    <location>
        <begin position="2"/>
        <end position="212"/>
    </location>
</feature>
<dbReference type="AlphaFoldDB" id="A0A2M9ZT28"/>